<evidence type="ECO:0000256" key="1">
    <source>
        <dbReference type="SAM" id="SignalP"/>
    </source>
</evidence>
<dbReference type="InterPro" id="IPR019236">
    <property type="entry name" value="APP1_cat"/>
</dbReference>
<feature type="chain" id="PRO_5035894589" description="Phosphatidate phosphatase APP1 catalytic domain-containing protein" evidence="1">
    <location>
        <begin position="20"/>
        <end position="378"/>
    </location>
</feature>
<evidence type="ECO:0000313" key="3">
    <source>
        <dbReference type="EMBL" id="CAA7269227.1"/>
    </source>
</evidence>
<dbReference type="Pfam" id="PF09949">
    <property type="entry name" value="APP1_cat"/>
    <property type="match status" value="1"/>
</dbReference>
<organism evidence="3 4">
    <name type="scientific">Cyclocybe aegerita</name>
    <name type="common">Black poplar mushroom</name>
    <name type="synonym">Agrocybe aegerita</name>
    <dbReference type="NCBI Taxonomy" id="1973307"/>
    <lineage>
        <taxon>Eukaryota</taxon>
        <taxon>Fungi</taxon>
        <taxon>Dikarya</taxon>
        <taxon>Basidiomycota</taxon>
        <taxon>Agaricomycotina</taxon>
        <taxon>Agaricomycetes</taxon>
        <taxon>Agaricomycetidae</taxon>
        <taxon>Agaricales</taxon>
        <taxon>Agaricineae</taxon>
        <taxon>Bolbitiaceae</taxon>
        <taxon>Cyclocybe</taxon>
    </lineage>
</organism>
<feature type="signal peptide" evidence="1">
    <location>
        <begin position="1"/>
        <end position="19"/>
    </location>
</feature>
<dbReference type="GO" id="GO:0030479">
    <property type="term" value="C:actin cortical patch"/>
    <property type="evidence" value="ECO:0007669"/>
    <property type="project" value="TreeGrafter"/>
</dbReference>
<feature type="domain" description="Phosphatidate phosphatase APP1 catalytic" evidence="2">
    <location>
        <begin position="181"/>
        <end position="333"/>
    </location>
</feature>
<dbReference type="GO" id="GO:0008195">
    <property type="term" value="F:phosphatidate phosphatase activity"/>
    <property type="evidence" value="ECO:0007669"/>
    <property type="project" value="InterPro"/>
</dbReference>
<dbReference type="Proteomes" id="UP000467700">
    <property type="component" value="Unassembled WGS sequence"/>
</dbReference>
<dbReference type="OrthoDB" id="414243at2759"/>
<proteinExistence type="predicted"/>
<dbReference type="AlphaFoldDB" id="A0A8S0WRV0"/>
<dbReference type="InterPro" id="IPR052935">
    <property type="entry name" value="Mg2+_PAP"/>
</dbReference>
<accession>A0A8S0WRV0</accession>
<dbReference type="PANTHER" id="PTHR28208">
    <property type="entry name" value="PHOSPHATIDATE PHOSPHATASE APP1"/>
    <property type="match status" value="1"/>
</dbReference>
<evidence type="ECO:0000313" key="4">
    <source>
        <dbReference type="Proteomes" id="UP000467700"/>
    </source>
</evidence>
<keyword evidence="4" id="KW-1185">Reference proteome</keyword>
<dbReference type="PANTHER" id="PTHR28208:SF1">
    <property type="entry name" value="FILAMENT ORGANIZATION PROTEIN APP1-LIKE, PUTATIVE (AFU_ORTHOLOGUE AFUA_1G06650)-RELATED"/>
    <property type="match status" value="1"/>
</dbReference>
<protein>
    <recommendedName>
        <fullName evidence="2">Phosphatidate phosphatase APP1 catalytic domain-containing protein</fullName>
    </recommendedName>
</protein>
<keyword evidence="1" id="KW-0732">Signal</keyword>
<dbReference type="EMBL" id="CACVBS010000076">
    <property type="protein sequence ID" value="CAA7269227.1"/>
    <property type="molecule type" value="Genomic_DNA"/>
</dbReference>
<evidence type="ECO:0000259" key="2">
    <source>
        <dbReference type="Pfam" id="PF09949"/>
    </source>
</evidence>
<gene>
    <name evidence="3" type="ORF">AAE3_LOCUS11482</name>
</gene>
<sequence length="378" mass="40395">MHFLKPTALLALAALSANALPTETPDSRGIFDEIQITDDLLIFDSPAFPDPNKAGNTLVALQTFTSLRQLDLGVVTVAVTAFLKTLNIDVGNSLNTLQERIKLFGAIGLPGKHATIEVPGCSTSSVETGDSSGLPDLGLSISTLSLGNCGSTTELTATADLTSIDKRNIHGTIFSSSSSGFGVISDIDDTVKISNVLDTVASIKTALLDEPKPVPGMPALYTSLANSLKPQFFYVTGSTYQFYPFLNQFLDTTYSTAKGPIFTRNLTIIDPAQLISLITSSTTQEYKVGQIDRLRSMYPSKKWLAIGDSTQKDPEAYAEAFKKGVPIQCTWIRRVEGANNTAERFATAFSGVPATKYRIFTDADIPSLAKINVAGGAC</sequence>
<name>A0A8S0WRV0_CYCAE</name>
<comment type="caution">
    <text evidence="3">The sequence shown here is derived from an EMBL/GenBank/DDBJ whole genome shotgun (WGS) entry which is preliminary data.</text>
</comment>
<reference evidence="3 4" key="1">
    <citation type="submission" date="2020-01" db="EMBL/GenBank/DDBJ databases">
        <authorList>
            <person name="Gupta K D."/>
        </authorList>
    </citation>
    <scope>NUCLEOTIDE SEQUENCE [LARGE SCALE GENOMIC DNA]</scope>
</reference>